<dbReference type="AlphaFoldDB" id="A0AA41Q4T8"/>
<dbReference type="InterPro" id="IPR011008">
    <property type="entry name" value="Dimeric_a/b-barrel"/>
</dbReference>
<dbReference type="InterPro" id="IPR007138">
    <property type="entry name" value="ABM_dom"/>
</dbReference>
<evidence type="ECO:0000313" key="2">
    <source>
        <dbReference type="EMBL" id="MCF2531558.1"/>
    </source>
</evidence>
<feature type="domain" description="ABM" evidence="1">
    <location>
        <begin position="16"/>
        <end position="65"/>
    </location>
</feature>
<protein>
    <submittedName>
        <fullName evidence="2">Antibiotic biosynthesis monooxygenase</fullName>
    </submittedName>
</protein>
<proteinExistence type="predicted"/>
<dbReference type="EMBL" id="JAKFHA010000024">
    <property type="protein sequence ID" value="MCF2531558.1"/>
    <property type="molecule type" value="Genomic_DNA"/>
</dbReference>
<evidence type="ECO:0000259" key="1">
    <source>
        <dbReference type="Pfam" id="PF03992"/>
    </source>
</evidence>
<keyword evidence="2" id="KW-0503">Monooxygenase</keyword>
<dbReference type="RefSeq" id="WP_235056204.1">
    <property type="nucleotide sequence ID" value="NZ_JAKFHA010000024.1"/>
</dbReference>
<dbReference type="Gene3D" id="3.30.70.100">
    <property type="match status" value="1"/>
</dbReference>
<keyword evidence="2" id="KW-0560">Oxidoreductase</keyword>
<reference evidence="2" key="1">
    <citation type="submission" date="2022-01" db="EMBL/GenBank/DDBJ databases">
        <title>Genome-Based Taxonomic Classification of the Phylum Actinobacteria.</title>
        <authorList>
            <person name="Gao Y."/>
        </authorList>
    </citation>
    <scope>NUCLEOTIDE SEQUENCE</scope>
    <source>
        <strain evidence="2">KLBMP 8922</strain>
    </source>
</reference>
<comment type="caution">
    <text evidence="2">The sequence shown here is derived from an EMBL/GenBank/DDBJ whole genome shotgun (WGS) entry which is preliminary data.</text>
</comment>
<dbReference type="GO" id="GO:0004497">
    <property type="term" value="F:monooxygenase activity"/>
    <property type="evidence" value="ECO:0007669"/>
    <property type="project" value="UniProtKB-KW"/>
</dbReference>
<dbReference type="Proteomes" id="UP001165378">
    <property type="component" value="Unassembled WGS sequence"/>
</dbReference>
<keyword evidence="3" id="KW-1185">Reference proteome</keyword>
<dbReference type="SUPFAM" id="SSF54909">
    <property type="entry name" value="Dimeric alpha+beta barrel"/>
    <property type="match status" value="1"/>
</dbReference>
<accession>A0AA41Q4T8</accession>
<organism evidence="2 3">
    <name type="scientific">Yinghuangia soli</name>
    <dbReference type="NCBI Taxonomy" id="2908204"/>
    <lineage>
        <taxon>Bacteria</taxon>
        <taxon>Bacillati</taxon>
        <taxon>Actinomycetota</taxon>
        <taxon>Actinomycetes</taxon>
        <taxon>Kitasatosporales</taxon>
        <taxon>Streptomycetaceae</taxon>
        <taxon>Yinghuangia</taxon>
    </lineage>
</organism>
<gene>
    <name evidence="2" type="ORF">LZ495_30685</name>
</gene>
<sequence length="105" mass="11967">MYVVVSQAWTLDPHTNADSYERLSGEFLPLLASSPGFLSRRLLRSVDDPTHYTNLRFFDSIDSYRSLITAPGYADRIDALSAHLRHDGPYKREFMRVVLDDTTTG</sequence>
<evidence type="ECO:0000313" key="3">
    <source>
        <dbReference type="Proteomes" id="UP001165378"/>
    </source>
</evidence>
<name>A0AA41Q4T8_9ACTN</name>
<dbReference type="Pfam" id="PF03992">
    <property type="entry name" value="ABM"/>
    <property type="match status" value="1"/>
</dbReference>